<dbReference type="RefSeq" id="WP_196940224.1">
    <property type="nucleotide sequence ID" value="NZ_MU158690.1"/>
</dbReference>
<keyword evidence="1" id="KW-0808">Transferase</keyword>
<dbReference type="CDD" id="cd03809">
    <property type="entry name" value="GT4_MtfB-like"/>
    <property type="match status" value="1"/>
</dbReference>
<organism evidence="4 5">
    <name type="scientific">Sphingobacterium pedocola</name>
    <dbReference type="NCBI Taxonomy" id="2082722"/>
    <lineage>
        <taxon>Bacteria</taxon>
        <taxon>Pseudomonadati</taxon>
        <taxon>Bacteroidota</taxon>
        <taxon>Sphingobacteriia</taxon>
        <taxon>Sphingobacteriales</taxon>
        <taxon>Sphingobacteriaceae</taxon>
        <taxon>Sphingobacterium</taxon>
    </lineage>
</organism>
<dbReference type="EMBL" id="PSKQ01000023">
    <property type="protein sequence ID" value="MBE8722311.1"/>
    <property type="molecule type" value="Genomic_DNA"/>
</dbReference>
<evidence type="ECO:0000259" key="2">
    <source>
        <dbReference type="Pfam" id="PF00534"/>
    </source>
</evidence>
<evidence type="ECO:0000313" key="5">
    <source>
        <dbReference type="Proteomes" id="UP000618319"/>
    </source>
</evidence>
<dbReference type="InterPro" id="IPR001296">
    <property type="entry name" value="Glyco_trans_1"/>
</dbReference>
<evidence type="ECO:0000259" key="3">
    <source>
        <dbReference type="Pfam" id="PF13439"/>
    </source>
</evidence>
<dbReference type="Pfam" id="PF13439">
    <property type="entry name" value="Glyco_transf_4"/>
    <property type="match status" value="1"/>
</dbReference>
<feature type="domain" description="Glycosyl transferase family 1" evidence="2">
    <location>
        <begin position="190"/>
        <end position="342"/>
    </location>
</feature>
<dbReference type="PANTHER" id="PTHR46401">
    <property type="entry name" value="GLYCOSYLTRANSFERASE WBBK-RELATED"/>
    <property type="match status" value="1"/>
</dbReference>
<accession>A0ABR9TAE9</accession>
<dbReference type="SUPFAM" id="SSF53756">
    <property type="entry name" value="UDP-Glycosyltransferase/glycogen phosphorylase"/>
    <property type="match status" value="1"/>
</dbReference>
<proteinExistence type="predicted"/>
<protein>
    <submittedName>
        <fullName evidence="4">Glycosyltransferase family 1 protein</fullName>
    </submittedName>
</protein>
<reference evidence="4 5" key="1">
    <citation type="submission" date="2018-02" db="EMBL/GenBank/DDBJ databases">
        <title>Sphingobacterium KA21.</title>
        <authorList>
            <person name="Vasarhelyi B.M."/>
            <person name="Deshmukh S."/>
            <person name="Balint B."/>
            <person name="Kukolya J."/>
        </authorList>
    </citation>
    <scope>NUCLEOTIDE SEQUENCE [LARGE SCALE GENOMIC DNA]</scope>
    <source>
        <strain evidence="4 5">Ka21</strain>
    </source>
</reference>
<feature type="domain" description="Glycosyltransferase subfamily 4-like N-terminal" evidence="3">
    <location>
        <begin position="15"/>
        <end position="176"/>
    </location>
</feature>
<evidence type="ECO:0000313" key="4">
    <source>
        <dbReference type="EMBL" id="MBE8722311.1"/>
    </source>
</evidence>
<dbReference type="PANTHER" id="PTHR46401:SF2">
    <property type="entry name" value="GLYCOSYLTRANSFERASE WBBK-RELATED"/>
    <property type="match status" value="1"/>
</dbReference>
<comment type="caution">
    <text evidence="4">The sequence shown here is derived from an EMBL/GenBank/DDBJ whole genome shotgun (WGS) entry which is preliminary data.</text>
</comment>
<evidence type="ECO:0000256" key="1">
    <source>
        <dbReference type="ARBA" id="ARBA00022679"/>
    </source>
</evidence>
<gene>
    <name evidence="4" type="ORF">C4F40_16420</name>
</gene>
<sequence length="364" mass="42183">MRILYDYQIFSAQRFGGISRYFVELMRGIEARNEVSYSLDVFGNVNHYLAKGNARDFGFVEKLRKHHRKSHRILDKNRNKVIEQLNNKEVDVFHPTYFDPYFVGHLSKPLVITVHDMTYENFPEFFWSGDPTAYQKRILIARADKIIAISDQTKNDILKHYDVDESRIEVIYHGIDAVTPIHFEEVRDIPAEYILYVGSRNGYKNFSLLVQAFGVLSKRYSNIKLVLAGGPLEIAEKEHLYRNRILDKTIQIAATDEQLNTLYRNALFFVYPSIYEGFGLPILEAFKNRCPILLSNASCFPEIAGEAAAYFEALALDSLIEQMECLLTDTEYRAKLVEKGDEQLKHYKIDSCVEKTIGLYQKLM</sequence>
<dbReference type="Pfam" id="PF00534">
    <property type="entry name" value="Glycos_transf_1"/>
    <property type="match status" value="1"/>
</dbReference>
<keyword evidence="5" id="KW-1185">Reference proteome</keyword>
<dbReference type="Gene3D" id="3.40.50.2000">
    <property type="entry name" value="Glycogen Phosphorylase B"/>
    <property type="match status" value="2"/>
</dbReference>
<dbReference type="InterPro" id="IPR028098">
    <property type="entry name" value="Glyco_trans_4-like_N"/>
</dbReference>
<dbReference type="Proteomes" id="UP000618319">
    <property type="component" value="Unassembled WGS sequence"/>
</dbReference>
<name>A0ABR9TAE9_9SPHI</name>